<dbReference type="EMBL" id="JBHSKS010000017">
    <property type="protein sequence ID" value="MFC5193323.1"/>
    <property type="molecule type" value="Genomic_DNA"/>
</dbReference>
<gene>
    <name evidence="2" type="ORF">ACFPIK_16240</name>
</gene>
<name>A0ABW0C2B8_9BACT</name>
<evidence type="ECO:0000313" key="2">
    <source>
        <dbReference type="EMBL" id="MFC5193323.1"/>
    </source>
</evidence>
<evidence type="ECO:0000313" key="3">
    <source>
        <dbReference type="Proteomes" id="UP001596163"/>
    </source>
</evidence>
<keyword evidence="1" id="KW-0175">Coiled coil</keyword>
<keyword evidence="3" id="KW-1185">Reference proteome</keyword>
<accession>A0ABW0C2B8</accession>
<proteinExistence type="predicted"/>
<feature type="coiled-coil region" evidence="1">
    <location>
        <begin position="26"/>
        <end position="118"/>
    </location>
</feature>
<dbReference type="RefSeq" id="WP_377917159.1">
    <property type="nucleotide sequence ID" value="NZ_JBHSKS010000017.1"/>
</dbReference>
<dbReference type="PROSITE" id="PS51257">
    <property type="entry name" value="PROKAR_LIPOPROTEIN"/>
    <property type="match status" value="1"/>
</dbReference>
<protein>
    <submittedName>
        <fullName evidence="2">Uncharacterized protein</fullName>
    </submittedName>
</protein>
<reference evidence="3" key="1">
    <citation type="journal article" date="2019" name="Int. J. Syst. Evol. Microbiol.">
        <title>The Global Catalogue of Microorganisms (GCM) 10K type strain sequencing project: providing services to taxonomists for standard genome sequencing and annotation.</title>
        <authorList>
            <consortium name="The Broad Institute Genomics Platform"/>
            <consortium name="The Broad Institute Genome Sequencing Center for Infectious Disease"/>
            <person name="Wu L."/>
            <person name="Ma J."/>
        </authorList>
    </citation>
    <scope>NUCLEOTIDE SEQUENCE [LARGE SCALE GENOMIC DNA]</scope>
    <source>
        <strain evidence="3">CGMCC 1.7030</strain>
    </source>
</reference>
<sequence>MKNPILVALLVTAILSGCTPSPTKEVKNAEKTLAEAESDLKIAQEKENEAAKAKNLAEWRAFKHEADSTLAVMEEDLIRLEARSKKEGKTKQLLQADYAKAKIDIAVLKEKLNKRSQEFEDDMHHFDSNVYKKNQAFSREFNHDMDEFRKAFNDLFTDNTD</sequence>
<comment type="caution">
    <text evidence="2">The sequence shown here is derived from an EMBL/GenBank/DDBJ whole genome shotgun (WGS) entry which is preliminary data.</text>
</comment>
<evidence type="ECO:0000256" key="1">
    <source>
        <dbReference type="SAM" id="Coils"/>
    </source>
</evidence>
<organism evidence="2 3">
    <name type="scientific">Algoriphagus aquatilis</name>
    <dbReference type="NCBI Taxonomy" id="490186"/>
    <lineage>
        <taxon>Bacteria</taxon>
        <taxon>Pseudomonadati</taxon>
        <taxon>Bacteroidota</taxon>
        <taxon>Cytophagia</taxon>
        <taxon>Cytophagales</taxon>
        <taxon>Cyclobacteriaceae</taxon>
        <taxon>Algoriphagus</taxon>
    </lineage>
</organism>
<dbReference type="Proteomes" id="UP001596163">
    <property type="component" value="Unassembled WGS sequence"/>
</dbReference>